<evidence type="ECO:0000313" key="2">
    <source>
        <dbReference type="EMBL" id="UJO21666.1"/>
    </source>
</evidence>
<evidence type="ECO:0000256" key="1">
    <source>
        <dbReference type="SAM" id="MobiDB-lite"/>
    </source>
</evidence>
<dbReference type="InterPro" id="IPR038883">
    <property type="entry name" value="AN11006-like"/>
</dbReference>
<dbReference type="RefSeq" id="XP_047766032.1">
    <property type="nucleotide sequence ID" value="XM_047908739.1"/>
</dbReference>
<protein>
    <recommendedName>
        <fullName evidence="4">F-box domain-containing protein</fullName>
    </recommendedName>
</protein>
<reference evidence="2" key="2">
    <citation type="journal article" date="2022" name="Microb. Genom.">
        <title>A chromosome-scale genome assembly of the tomato pathogen Cladosporium fulvum reveals a compartmentalized genome architecture and the presence of a dispensable chromosome.</title>
        <authorList>
            <person name="Zaccaron A.Z."/>
            <person name="Chen L.H."/>
            <person name="Samaras A."/>
            <person name="Stergiopoulos I."/>
        </authorList>
    </citation>
    <scope>NUCLEOTIDE SEQUENCE</scope>
    <source>
        <strain evidence="2">Race5_Kim</strain>
    </source>
</reference>
<proteinExistence type="predicted"/>
<evidence type="ECO:0000313" key="3">
    <source>
        <dbReference type="Proteomes" id="UP000756132"/>
    </source>
</evidence>
<reference evidence="2" key="1">
    <citation type="submission" date="2021-12" db="EMBL/GenBank/DDBJ databases">
        <authorList>
            <person name="Zaccaron A."/>
            <person name="Stergiopoulos I."/>
        </authorList>
    </citation>
    <scope>NUCLEOTIDE SEQUENCE</scope>
    <source>
        <strain evidence="2">Race5_Kim</strain>
    </source>
</reference>
<gene>
    <name evidence="2" type="ORF">CLAFUR5_09591</name>
</gene>
<keyword evidence="3" id="KW-1185">Reference proteome</keyword>
<dbReference type="Proteomes" id="UP000756132">
    <property type="component" value="Chromosome 9"/>
</dbReference>
<dbReference type="EMBL" id="CP090171">
    <property type="protein sequence ID" value="UJO21666.1"/>
    <property type="molecule type" value="Genomic_DNA"/>
</dbReference>
<feature type="compositionally biased region" description="Basic and acidic residues" evidence="1">
    <location>
        <begin position="45"/>
        <end position="59"/>
    </location>
</feature>
<dbReference type="GeneID" id="71989469"/>
<sequence>MSHLTSASSISTTSSQHLLAITTTTTTIMFKRKFGSTSEDIEEEGAMHQDKKSKQEHHVPNPQATLLGLPGELRNRIYRLALFEENRIKIDATNHTLPPLLRTCRQIRNEATSIHLKENRFGIVIHNLYPQAPVASSGHWYVKTKYTVSWSGVANWENLKAWMKLRYNHELCGAKASNSPVNLVLSGAAGGASKMVKLMRAKGLTWDDIEPMLEEYKLGVEHSHGQMQFWR</sequence>
<dbReference type="PANTHER" id="PTHR42085:SF1">
    <property type="entry name" value="F-BOX DOMAIN-CONTAINING PROTEIN"/>
    <property type="match status" value="1"/>
</dbReference>
<accession>A0A9Q8PFR2</accession>
<dbReference type="PANTHER" id="PTHR42085">
    <property type="entry name" value="F-BOX DOMAIN-CONTAINING PROTEIN"/>
    <property type="match status" value="1"/>
</dbReference>
<feature type="region of interest" description="Disordered" evidence="1">
    <location>
        <begin position="39"/>
        <end position="66"/>
    </location>
</feature>
<organism evidence="2 3">
    <name type="scientific">Passalora fulva</name>
    <name type="common">Tomato leaf mold</name>
    <name type="synonym">Cladosporium fulvum</name>
    <dbReference type="NCBI Taxonomy" id="5499"/>
    <lineage>
        <taxon>Eukaryota</taxon>
        <taxon>Fungi</taxon>
        <taxon>Dikarya</taxon>
        <taxon>Ascomycota</taxon>
        <taxon>Pezizomycotina</taxon>
        <taxon>Dothideomycetes</taxon>
        <taxon>Dothideomycetidae</taxon>
        <taxon>Mycosphaerellales</taxon>
        <taxon>Mycosphaerellaceae</taxon>
        <taxon>Fulvia</taxon>
    </lineage>
</organism>
<evidence type="ECO:0008006" key="4">
    <source>
        <dbReference type="Google" id="ProtNLM"/>
    </source>
</evidence>
<dbReference type="KEGG" id="ffu:CLAFUR5_09591"/>
<name>A0A9Q8PFR2_PASFU</name>
<dbReference type="AlphaFoldDB" id="A0A9Q8PFR2"/>
<dbReference type="OrthoDB" id="3645438at2759"/>